<dbReference type="EMBL" id="JAHXZJ010002237">
    <property type="protein sequence ID" value="KAH0546170.1"/>
    <property type="molecule type" value="Genomic_DNA"/>
</dbReference>
<organism evidence="1 2">
    <name type="scientific">Cotesia glomerata</name>
    <name type="common">Lepidopteran parasitic wasp</name>
    <name type="synonym">Apanteles glomeratus</name>
    <dbReference type="NCBI Taxonomy" id="32391"/>
    <lineage>
        <taxon>Eukaryota</taxon>
        <taxon>Metazoa</taxon>
        <taxon>Ecdysozoa</taxon>
        <taxon>Arthropoda</taxon>
        <taxon>Hexapoda</taxon>
        <taxon>Insecta</taxon>
        <taxon>Pterygota</taxon>
        <taxon>Neoptera</taxon>
        <taxon>Endopterygota</taxon>
        <taxon>Hymenoptera</taxon>
        <taxon>Apocrita</taxon>
        <taxon>Ichneumonoidea</taxon>
        <taxon>Braconidae</taxon>
        <taxon>Microgastrinae</taxon>
        <taxon>Cotesia</taxon>
    </lineage>
</organism>
<protein>
    <submittedName>
        <fullName evidence="1">Uncharacterized protein</fullName>
    </submittedName>
</protein>
<proteinExistence type="predicted"/>
<evidence type="ECO:0000313" key="2">
    <source>
        <dbReference type="Proteomes" id="UP000826195"/>
    </source>
</evidence>
<dbReference type="AlphaFoldDB" id="A0AAV7I5X1"/>
<dbReference type="Proteomes" id="UP000826195">
    <property type="component" value="Unassembled WGS sequence"/>
</dbReference>
<gene>
    <name evidence="1" type="ORF">KQX54_006960</name>
</gene>
<evidence type="ECO:0000313" key="1">
    <source>
        <dbReference type="EMBL" id="KAH0546170.1"/>
    </source>
</evidence>
<sequence>MWDIIGGVGVTRRSTPGRCNPAKALADKLADNSELEILLAHLVPRLHATEFSTFFKILLARLELQKEEKLRAGSESGTFLLEKGLDVSVWFVGTKTKRCREIEIALTNCPGGAGCLEIFTPIERV</sequence>
<name>A0AAV7I5X1_COTGL</name>
<reference evidence="1 2" key="1">
    <citation type="journal article" date="2021" name="J. Hered.">
        <title>A chromosome-level genome assembly of the parasitoid wasp, Cotesia glomerata (Hymenoptera: Braconidae).</title>
        <authorList>
            <person name="Pinto B.J."/>
            <person name="Weis J.J."/>
            <person name="Gamble T."/>
            <person name="Ode P.J."/>
            <person name="Paul R."/>
            <person name="Zaspel J.M."/>
        </authorList>
    </citation>
    <scope>NUCLEOTIDE SEQUENCE [LARGE SCALE GENOMIC DNA]</scope>
    <source>
        <strain evidence="1">CgM1</strain>
    </source>
</reference>
<comment type="caution">
    <text evidence="1">The sequence shown here is derived from an EMBL/GenBank/DDBJ whole genome shotgun (WGS) entry which is preliminary data.</text>
</comment>
<keyword evidence="2" id="KW-1185">Reference proteome</keyword>
<accession>A0AAV7I5X1</accession>